<dbReference type="PANTHER" id="PTHR43544">
    <property type="entry name" value="SHORT-CHAIN DEHYDROGENASE/REDUCTASE"/>
    <property type="match status" value="1"/>
</dbReference>
<protein>
    <submittedName>
        <fullName evidence="3">Putative aflatoxin biosynthesis ketoreductase nor-1</fullName>
    </submittedName>
</protein>
<dbReference type="Gene3D" id="3.40.50.720">
    <property type="entry name" value="NAD(P)-binding Rossmann-like Domain"/>
    <property type="match status" value="1"/>
</dbReference>
<evidence type="ECO:0000313" key="4">
    <source>
        <dbReference type="Proteomes" id="UP000800094"/>
    </source>
</evidence>
<dbReference type="RefSeq" id="XP_033679378.1">
    <property type="nucleotide sequence ID" value="XM_033829944.1"/>
</dbReference>
<evidence type="ECO:0000313" key="3">
    <source>
        <dbReference type="EMBL" id="KAF2244374.1"/>
    </source>
</evidence>
<dbReference type="GO" id="GO:0005737">
    <property type="term" value="C:cytoplasm"/>
    <property type="evidence" value="ECO:0007669"/>
    <property type="project" value="TreeGrafter"/>
</dbReference>
<accession>A0A6A6I1J7</accession>
<name>A0A6A6I1J7_9PLEO</name>
<dbReference type="GeneID" id="54583274"/>
<evidence type="ECO:0000256" key="2">
    <source>
        <dbReference type="ARBA" id="ARBA00022857"/>
    </source>
</evidence>
<gene>
    <name evidence="3" type="ORF">BU26DRAFT_523035</name>
</gene>
<keyword evidence="2" id="KW-0521">NADP</keyword>
<dbReference type="EMBL" id="ML987203">
    <property type="protein sequence ID" value="KAF2244374.1"/>
    <property type="molecule type" value="Genomic_DNA"/>
</dbReference>
<dbReference type="PANTHER" id="PTHR43544:SF26">
    <property type="entry name" value="SHORT CHAIN DEHYDROGENASE_REDUCTASE FAMILY OXIDOREDUCTASE (JCVI)"/>
    <property type="match status" value="1"/>
</dbReference>
<reference evidence="3" key="1">
    <citation type="journal article" date="2020" name="Stud. Mycol.">
        <title>101 Dothideomycetes genomes: a test case for predicting lifestyles and emergence of pathogens.</title>
        <authorList>
            <person name="Haridas S."/>
            <person name="Albert R."/>
            <person name="Binder M."/>
            <person name="Bloem J."/>
            <person name="Labutti K."/>
            <person name="Salamov A."/>
            <person name="Andreopoulos B."/>
            <person name="Baker S."/>
            <person name="Barry K."/>
            <person name="Bills G."/>
            <person name="Bluhm B."/>
            <person name="Cannon C."/>
            <person name="Castanera R."/>
            <person name="Culley D."/>
            <person name="Daum C."/>
            <person name="Ezra D."/>
            <person name="Gonzalez J."/>
            <person name="Henrissat B."/>
            <person name="Kuo A."/>
            <person name="Liang C."/>
            <person name="Lipzen A."/>
            <person name="Lutzoni F."/>
            <person name="Magnuson J."/>
            <person name="Mondo S."/>
            <person name="Nolan M."/>
            <person name="Ohm R."/>
            <person name="Pangilinan J."/>
            <person name="Park H.-J."/>
            <person name="Ramirez L."/>
            <person name="Alfaro M."/>
            <person name="Sun H."/>
            <person name="Tritt A."/>
            <person name="Yoshinaga Y."/>
            <person name="Zwiers L.-H."/>
            <person name="Turgeon B."/>
            <person name="Goodwin S."/>
            <person name="Spatafora J."/>
            <person name="Crous P."/>
            <person name="Grigoriev I."/>
        </authorList>
    </citation>
    <scope>NUCLEOTIDE SEQUENCE</scope>
    <source>
        <strain evidence="3">CBS 122368</strain>
    </source>
</reference>
<dbReference type="InterPro" id="IPR051468">
    <property type="entry name" value="Fungal_SecMetab_SDRs"/>
</dbReference>
<dbReference type="OrthoDB" id="9876299at2759"/>
<dbReference type="PROSITE" id="PS00061">
    <property type="entry name" value="ADH_SHORT"/>
    <property type="match status" value="1"/>
</dbReference>
<organism evidence="3 4">
    <name type="scientific">Trematosphaeria pertusa</name>
    <dbReference type="NCBI Taxonomy" id="390896"/>
    <lineage>
        <taxon>Eukaryota</taxon>
        <taxon>Fungi</taxon>
        <taxon>Dikarya</taxon>
        <taxon>Ascomycota</taxon>
        <taxon>Pezizomycotina</taxon>
        <taxon>Dothideomycetes</taxon>
        <taxon>Pleosporomycetidae</taxon>
        <taxon>Pleosporales</taxon>
        <taxon>Massarineae</taxon>
        <taxon>Trematosphaeriaceae</taxon>
        <taxon>Trematosphaeria</taxon>
    </lineage>
</organism>
<evidence type="ECO:0000256" key="1">
    <source>
        <dbReference type="ARBA" id="ARBA00006484"/>
    </source>
</evidence>
<dbReference type="Pfam" id="PF00106">
    <property type="entry name" value="adh_short"/>
    <property type="match status" value="1"/>
</dbReference>
<comment type="similarity">
    <text evidence="1">Belongs to the short-chain dehydrogenases/reductases (SDR) family.</text>
</comment>
<proteinExistence type="inferred from homology"/>
<keyword evidence="4" id="KW-1185">Reference proteome</keyword>
<sequence length="264" mass="28466">MAEQQVVLITGPNRGKPAEAHAKPRVFRILTVVGIGRALLEAFLGRPNHTVIAAVRDPNAAVSQDLKSIPAAEGSKLVLVKIDSAVDTDAQKAVTELQSDHGITTLDVVIANAGIGDHATTVTAAAPESVRRHLDVNVVGVLTLFQAVEPLLRKSPAPKFFTMSTNLASLNLMEYIPGPWFCYGVSKAAMNFLTRKIHFENEWLTAVVLSPGWVQTDMGEFAARAVGLEAAPLKLEDSIKGVLQVVSAEWKNERSRMDADARID</sequence>
<dbReference type="AlphaFoldDB" id="A0A6A6I1J7"/>
<dbReference type="Proteomes" id="UP000800094">
    <property type="component" value="Unassembled WGS sequence"/>
</dbReference>
<dbReference type="InterPro" id="IPR002347">
    <property type="entry name" value="SDR_fam"/>
</dbReference>
<dbReference type="SUPFAM" id="SSF51735">
    <property type="entry name" value="NAD(P)-binding Rossmann-fold domains"/>
    <property type="match status" value="1"/>
</dbReference>
<dbReference type="GO" id="GO:0016491">
    <property type="term" value="F:oxidoreductase activity"/>
    <property type="evidence" value="ECO:0007669"/>
    <property type="project" value="TreeGrafter"/>
</dbReference>
<dbReference type="InterPro" id="IPR020904">
    <property type="entry name" value="Sc_DH/Rdtase_CS"/>
</dbReference>
<dbReference type="InterPro" id="IPR036291">
    <property type="entry name" value="NAD(P)-bd_dom_sf"/>
</dbReference>